<organism evidence="2 3">
    <name type="scientific">Balaenoptera acutorostrata</name>
    <name type="common">Common minke whale</name>
    <name type="synonym">Balaena rostrata</name>
    <dbReference type="NCBI Taxonomy" id="9767"/>
    <lineage>
        <taxon>Eukaryota</taxon>
        <taxon>Metazoa</taxon>
        <taxon>Chordata</taxon>
        <taxon>Craniata</taxon>
        <taxon>Vertebrata</taxon>
        <taxon>Euteleostomi</taxon>
        <taxon>Mammalia</taxon>
        <taxon>Eutheria</taxon>
        <taxon>Laurasiatheria</taxon>
        <taxon>Artiodactyla</taxon>
        <taxon>Whippomorpha</taxon>
        <taxon>Cetacea</taxon>
        <taxon>Mysticeti</taxon>
        <taxon>Balaenopteridae</taxon>
        <taxon>Balaenoptera</taxon>
    </lineage>
</organism>
<proteinExistence type="predicted"/>
<evidence type="ECO:0000313" key="2">
    <source>
        <dbReference type="Proteomes" id="UP001652580"/>
    </source>
</evidence>
<keyword evidence="2" id="KW-1185">Reference proteome</keyword>
<reference evidence="3" key="1">
    <citation type="submission" date="2025-08" db="UniProtKB">
        <authorList>
            <consortium name="RefSeq"/>
        </authorList>
    </citation>
    <scope>IDENTIFICATION</scope>
</reference>
<dbReference type="Proteomes" id="UP001652580">
    <property type="component" value="Chromosome 3"/>
</dbReference>
<evidence type="ECO:0000256" key="1">
    <source>
        <dbReference type="SAM" id="MobiDB-lite"/>
    </source>
</evidence>
<dbReference type="RefSeq" id="XP_057398550.1">
    <property type="nucleotide sequence ID" value="XM_057542567.1"/>
</dbReference>
<dbReference type="PANTHER" id="PTHR31466">
    <property type="entry name" value="GENE 5591-RELATED"/>
    <property type="match status" value="1"/>
</dbReference>
<evidence type="ECO:0000313" key="3">
    <source>
        <dbReference type="RefSeq" id="XP_057398550.1"/>
    </source>
</evidence>
<dbReference type="InterPro" id="IPR040292">
    <property type="entry name" value="C2orf78-like"/>
</dbReference>
<feature type="compositionally biased region" description="Polar residues" evidence="1">
    <location>
        <begin position="9"/>
        <end position="22"/>
    </location>
</feature>
<sequence>MGMGLKEIQPTNIRPPASTSAISHPVSAQRITETSFQVMETYPLMKNSLGLQPPSQTAFLWTDRELVKMKHQSAGEREEENDGNRFWETIFTLCFVCSCMWDLRSPARD</sequence>
<feature type="region of interest" description="Disordered" evidence="1">
    <location>
        <begin position="1"/>
        <end position="26"/>
    </location>
</feature>
<dbReference type="GeneID" id="130707530"/>
<protein>
    <submittedName>
        <fullName evidence="3">Uncharacterized protein C2orf78-like</fullName>
    </submittedName>
</protein>
<name>A0ABM3T8X3_BALAC</name>
<gene>
    <name evidence="3" type="primary">LOC130707530</name>
</gene>
<dbReference type="PANTHER" id="PTHR31466:SF1">
    <property type="entry name" value="RIKEN CDNA 4930433I11 GENE"/>
    <property type="match status" value="1"/>
</dbReference>
<accession>A0ABM3T8X3</accession>